<protein>
    <recommendedName>
        <fullName evidence="5">HTH araC/xylS-type domain-containing protein</fullName>
    </recommendedName>
</protein>
<evidence type="ECO:0000256" key="2">
    <source>
        <dbReference type="ARBA" id="ARBA00023125"/>
    </source>
</evidence>
<dbReference type="PROSITE" id="PS01124">
    <property type="entry name" value="HTH_ARAC_FAMILY_2"/>
    <property type="match status" value="1"/>
</dbReference>
<name>A0A089M9X9_9BACL</name>
<keyword evidence="4" id="KW-0472">Membrane</keyword>
<sequence>MKMPHKKVDRYFGKFFSVMVVTIFLTISILSIILYMNFEKIALSQSYDQTMDSLAQTTQEASVMAVTAATFAKQIHSDQNIANLLNFPDLSAQDINSSIRQLTNYRETSPFIDSIYVYNAEARTFYITSDMSVPSVFSEAEFYDQELSSMLQHVNDYKTLMPIPRKLKIDGLVGNIAERERDTYTFLLYDTLSKKPRKNAVVVNIKETQLQKHIDGSLTNDPTNTFLIDENGTLVTNSWKTPMLTNLKGTPYIDRILREPDDSGYFAAEVDHVKSLVTYSSPDYLGWRYIRIVPYSVISRNIDSMRIKTLIVAGAILFAGLALSSLLSRRIFSGLSHKLSRLGKLETEQRESVQAMRSEYLRSLLNGYTQMNAGHAAARFERYGIPLDPAQPIRVLLILVDDHLLFVNRYKAEDRKLLLYGVLNIAQELFAAAGIPAAAADIGDEQAAVLLQMSGEADVDRERCRDYAAWIQTAVSEYLKLSVTVSSSLSGPGIEAVHALYQQAVEASYSWVFSGAGSHIEAEEVEQNKTKRYEYPLQKEKQMIDELMLGRIADVRQLFREIIIDTADYTYISYQFAVSHLTFALQNALRIIRQHSPSNEDWEFINLHLYMPHSRAETMGQFIERCMSLFDQLENQMNERKKSRQDELPCRIKKILDERYADPNLSLDMLAEELGMSATYLGRVFKQHTLQTILGYIQEVRMSRVRELLLHTDAPVGEIAERAGFSNSPYFFKAFKKYNGVTPAEYRRTGRNRTDEDGVEAGIAAE</sequence>
<organism evidence="6 7">
    <name type="scientific">Paenibacillus graminis</name>
    <dbReference type="NCBI Taxonomy" id="189425"/>
    <lineage>
        <taxon>Bacteria</taxon>
        <taxon>Bacillati</taxon>
        <taxon>Bacillota</taxon>
        <taxon>Bacilli</taxon>
        <taxon>Bacillales</taxon>
        <taxon>Paenibacillaceae</taxon>
        <taxon>Paenibacillus</taxon>
    </lineage>
</organism>
<keyword evidence="7" id="KW-1185">Reference proteome</keyword>
<feature type="transmembrane region" description="Helical" evidence="4">
    <location>
        <begin position="310"/>
        <end position="332"/>
    </location>
</feature>
<gene>
    <name evidence="6" type="ORF">PGRAT_12315</name>
</gene>
<dbReference type="KEGG" id="pgm:PGRAT_12315"/>
<keyword evidence="2" id="KW-0238">DNA-binding</keyword>
<reference evidence="6 7" key="1">
    <citation type="submission" date="2014-08" db="EMBL/GenBank/DDBJ databases">
        <title>Comparative genomics of the Paenibacillus odorifer group.</title>
        <authorList>
            <person name="den Bakker H.C."/>
            <person name="Tsai Y.-C."/>
            <person name="Martin N."/>
            <person name="Korlach J."/>
            <person name="Wiedmann M."/>
        </authorList>
    </citation>
    <scope>NUCLEOTIDE SEQUENCE [LARGE SCALE GENOMIC DNA]</scope>
    <source>
        <strain evidence="6 7">DSM 15220</strain>
    </source>
</reference>
<evidence type="ECO:0000256" key="4">
    <source>
        <dbReference type="SAM" id="Phobius"/>
    </source>
</evidence>
<evidence type="ECO:0000313" key="7">
    <source>
        <dbReference type="Proteomes" id="UP000029500"/>
    </source>
</evidence>
<keyword evidence="4" id="KW-1133">Transmembrane helix</keyword>
<accession>A0A089M9X9</accession>
<dbReference type="InterPro" id="IPR018060">
    <property type="entry name" value="HTH_AraC"/>
</dbReference>
<evidence type="ECO:0000313" key="6">
    <source>
        <dbReference type="EMBL" id="AIQ68308.1"/>
    </source>
</evidence>
<dbReference type="EMBL" id="CP009287">
    <property type="protein sequence ID" value="AIQ68308.1"/>
    <property type="molecule type" value="Genomic_DNA"/>
</dbReference>
<dbReference type="InterPro" id="IPR018062">
    <property type="entry name" value="HTH_AraC-typ_CS"/>
</dbReference>
<feature type="transmembrane region" description="Helical" evidence="4">
    <location>
        <begin position="12"/>
        <end position="36"/>
    </location>
</feature>
<evidence type="ECO:0000259" key="5">
    <source>
        <dbReference type="PROSITE" id="PS01124"/>
    </source>
</evidence>
<evidence type="ECO:0000256" key="1">
    <source>
        <dbReference type="ARBA" id="ARBA00023015"/>
    </source>
</evidence>
<dbReference type="InterPro" id="IPR020449">
    <property type="entry name" value="Tscrpt_reg_AraC-type_HTH"/>
</dbReference>
<dbReference type="eggNOG" id="COG2207">
    <property type="taxonomic scope" value="Bacteria"/>
</dbReference>
<dbReference type="PROSITE" id="PS00041">
    <property type="entry name" value="HTH_ARAC_FAMILY_1"/>
    <property type="match status" value="1"/>
</dbReference>
<dbReference type="AlphaFoldDB" id="A0A089M9X9"/>
<dbReference type="PANTHER" id="PTHR43280:SF28">
    <property type="entry name" value="HTH-TYPE TRANSCRIPTIONAL ACTIVATOR RHAS"/>
    <property type="match status" value="1"/>
</dbReference>
<dbReference type="Gene3D" id="1.10.10.60">
    <property type="entry name" value="Homeodomain-like"/>
    <property type="match status" value="2"/>
</dbReference>
<dbReference type="PRINTS" id="PR00032">
    <property type="entry name" value="HTHARAC"/>
</dbReference>
<dbReference type="OrthoDB" id="2503690at2"/>
<dbReference type="Pfam" id="PF12833">
    <property type="entry name" value="HTH_18"/>
    <property type="match status" value="1"/>
</dbReference>
<dbReference type="InterPro" id="IPR009057">
    <property type="entry name" value="Homeodomain-like_sf"/>
</dbReference>
<keyword evidence="1" id="KW-0805">Transcription regulation</keyword>
<dbReference type="PANTHER" id="PTHR43280">
    <property type="entry name" value="ARAC-FAMILY TRANSCRIPTIONAL REGULATOR"/>
    <property type="match status" value="1"/>
</dbReference>
<dbReference type="SMART" id="SM00342">
    <property type="entry name" value="HTH_ARAC"/>
    <property type="match status" value="1"/>
</dbReference>
<dbReference type="Proteomes" id="UP000029500">
    <property type="component" value="Chromosome"/>
</dbReference>
<keyword evidence="3" id="KW-0804">Transcription</keyword>
<keyword evidence="4" id="KW-0812">Transmembrane</keyword>
<feature type="domain" description="HTH araC/xylS-type" evidence="5">
    <location>
        <begin position="650"/>
        <end position="749"/>
    </location>
</feature>
<dbReference type="HOGENOM" id="CLU_019175_0_0_9"/>
<dbReference type="GO" id="GO:0003700">
    <property type="term" value="F:DNA-binding transcription factor activity"/>
    <property type="evidence" value="ECO:0007669"/>
    <property type="project" value="InterPro"/>
</dbReference>
<dbReference type="RefSeq" id="WP_042266628.1">
    <property type="nucleotide sequence ID" value="NZ_CP009287.1"/>
</dbReference>
<dbReference type="STRING" id="189425.PGRAT_12315"/>
<evidence type="ECO:0000256" key="3">
    <source>
        <dbReference type="ARBA" id="ARBA00023163"/>
    </source>
</evidence>
<dbReference type="SUPFAM" id="SSF46689">
    <property type="entry name" value="Homeodomain-like"/>
    <property type="match status" value="1"/>
</dbReference>
<dbReference type="GO" id="GO:0043565">
    <property type="term" value="F:sequence-specific DNA binding"/>
    <property type="evidence" value="ECO:0007669"/>
    <property type="project" value="InterPro"/>
</dbReference>
<proteinExistence type="predicted"/>